<evidence type="ECO:0000256" key="2">
    <source>
        <dbReference type="ARBA" id="ARBA00012438"/>
    </source>
</evidence>
<dbReference type="InterPro" id="IPR003661">
    <property type="entry name" value="HisK_dim/P_dom"/>
</dbReference>
<organism evidence="9 10">
    <name type="scientific">Carboxylicivirga linearis</name>
    <dbReference type="NCBI Taxonomy" id="1628157"/>
    <lineage>
        <taxon>Bacteria</taxon>
        <taxon>Pseudomonadati</taxon>
        <taxon>Bacteroidota</taxon>
        <taxon>Bacteroidia</taxon>
        <taxon>Marinilabiliales</taxon>
        <taxon>Marinilabiliaceae</taxon>
        <taxon>Carboxylicivirga</taxon>
    </lineage>
</organism>
<protein>
    <recommendedName>
        <fullName evidence="2">histidine kinase</fullName>
        <ecNumber evidence="2">2.7.13.3</ecNumber>
    </recommendedName>
</protein>
<proteinExistence type="predicted"/>
<reference evidence="9 10" key="1">
    <citation type="journal article" date="2015" name="Int. J. Syst. Evol. Microbiol.">
        <title>Carboxylicivirga linearis sp. nov., isolated from a sea cucumber culture pond.</title>
        <authorList>
            <person name="Wang F.Q."/>
            <person name="Zhou Y.X."/>
            <person name="Lin X.Z."/>
            <person name="Chen G.J."/>
            <person name="Du Z.J."/>
        </authorList>
    </citation>
    <scope>NUCLEOTIDE SEQUENCE [LARGE SCALE GENOMIC DNA]</scope>
    <source>
        <strain evidence="9 10">FB218</strain>
    </source>
</reference>
<dbReference type="EMBL" id="JAGUCO010000001">
    <property type="protein sequence ID" value="MBS2097062.1"/>
    <property type="molecule type" value="Genomic_DNA"/>
</dbReference>
<dbReference type="PROSITE" id="PS50109">
    <property type="entry name" value="HIS_KIN"/>
    <property type="match status" value="1"/>
</dbReference>
<dbReference type="Pfam" id="PF02518">
    <property type="entry name" value="HATPase_c"/>
    <property type="match status" value="1"/>
</dbReference>
<name>A0ABS5JQM6_9BACT</name>
<dbReference type="InterPro" id="IPR036890">
    <property type="entry name" value="HATPase_C_sf"/>
</dbReference>
<dbReference type="InterPro" id="IPR050736">
    <property type="entry name" value="Sensor_HK_Regulatory"/>
</dbReference>
<dbReference type="Proteomes" id="UP000708576">
    <property type="component" value="Unassembled WGS sequence"/>
</dbReference>
<evidence type="ECO:0000313" key="10">
    <source>
        <dbReference type="Proteomes" id="UP000708576"/>
    </source>
</evidence>
<gene>
    <name evidence="9" type="ORF">KEM10_02155</name>
</gene>
<dbReference type="Gene3D" id="3.30.565.10">
    <property type="entry name" value="Histidine kinase-like ATPase, C-terminal domain"/>
    <property type="match status" value="1"/>
</dbReference>
<evidence type="ECO:0000256" key="3">
    <source>
        <dbReference type="ARBA" id="ARBA00022553"/>
    </source>
</evidence>
<keyword evidence="6" id="KW-0902">Two-component regulatory system</keyword>
<dbReference type="Gene3D" id="1.10.287.130">
    <property type="match status" value="1"/>
</dbReference>
<dbReference type="GO" id="GO:0016301">
    <property type="term" value="F:kinase activity"/>
    <property type="evidence" value="ECO:0007669"/>
    <property type="project" value="UniProtKB-KW"/>
</dbReference>
<feature type="transmembrane region" description="Helical" evidence="7">
    <location>
        <begin position="53"/>
        <end position="71"/>
    </location>
</feature>
<dbReference type="PRINTS" id="PR00344">
    <property type="entry name" value="BCTRLSENSOR"/>
</dbReference>
<keyword evidence="10" id="KW-1185">Reference proteome</keyword>
<keyword evidence="7" id="KW-0812">Transmembrane</keyword>
<dbReference type="Pfam" id="PF00512">
    <property type="entry name" value="HisKA"/>
    <property type="match status" value="1"/>
</dbReference>
<evidence type="ECO:0000256" key="7">
    <source>
        <dbReference type="SAM" id="Phobius"/>
    </source>
</evidence>
<feature type="domain" description="Histidine kinase" evidence="8">
    <location>
        <begin position="94"/>
        <end position="311"/>
    </location>
</feature>
<dbReference type="CDD" id="cd16922">
    <property type="entry name" value="HATPase_EvgS-ArcB-TorS-like"/>
    <property type="match status" value="1"/>
</dbReference>
<dbReference type="SUPFAM" id="SSF55874">
    <property type="entry name" value="ATPase domain of HSP90 chaperone/DNA topoisomerase II/histidine kinase"/>
    <property type="match status" value="1"/>
</dbReference>
<dbReference type="InterPro" id="IPR004358">
    <property type="entry name" value="Sig_transdc_His_kin-like_C"/>
</dbReference>
<dbReference type="EC" id="2.7.13.3" evidence="2"/>
<evidence type="ECO:0000256" key="4">
    <source>
        <dbReference type="ARBA" id="ARBA00022679"/>
    </source>
</evidence>
<evidence type="ECO:0000256" key="1">
    <source>
        <dbReference type="ARBA" id="ARBA00000085"/>
    </source>
</evidence>
<dbReference type="InterPro" id="IPR036097">
    <property type="entry name" value="HisK_dim/P_sf"/>
</dbReference>
<feature type="transmembrane region" description="Helical" evidence="7">
    <location>
        <begin position="12"/>
        <end position="29"/>
    </location>
</feature>
<keyword evidence="5 9" id="KW-0418">Kinase</keyword>
<dbReference type="InterPro" id="IPR005467">
    <property type="entry name" value="His_kinase_dom"/>
</dbReference>
<keyword evidence="7" id="KW-1133">Transmembrane helix</keyword>
<keyword evidence="4" id="KW-0808">Transferase</keyword>
<evidence type="ECO:0000259" key="8">
    <source>
        <dbReference type="PROSITE" id="PS50109"/>
    </source>
</evidence>
<evidence type="ECO:0000313" key="9">
    <source>
        <dbReference type="EMBL" id="MBS2097062.1"/>
    </source>
</evidence>
<keyword evidence="7" id="KW-0472">Membrane</keyword>
<comment type="catalytic activity">
    <reaction evidence="1">
        <text>ATP + protein L-histidine = ADP + protein N-phospho-L-histidine.</text>
        <dbReference type="EC" id="2.7.13.3"/>
    </reaction>
</comment>
<sequence length="314" mass="36136">MFAKFFKNIPYEYRLAGTFFVIGLVWLITTDNLLLIAMDDKQLLVNVLIYKEWFSIIAGTIVIFLLTKYLIKKVQNANTKAEKHELLQTEFIKNISHELRTPMNAIIGFSELTMSLENTNDETKEYLKIIEKSSKELLTVVTDLVDTSLLSSGAMNVNPADFEIQPFIKTVYSYFTPIMGQNVRLELFNNGSQNGVTIFSDEEKLRRIFHNLVNNAIKYTYKGKIVIGYQLKEDQIIFFVEDTGVGIKKELHQNLFKKFKQIEIERLNRSGGSGLGLSICKEMIELLDGKIWLESQSGKGSTFYFSIPKKYIRE</sequence>
<dbReference type="PANTHER" id="PTHR43711:SF1">
    <property type="entry name" value="HISTIDINE KINASE 1"/>
    <property type="match status" value="1"/>
</dbReference>
<dbReference type="PANTHER" id="PTHR43711">
    <property type="entry name" value="TWO-COMPONENT HISTIDINE KINASE"/>
    <property type="match status" value="1"/>
</dbReference>
<comment type="caution">
    <text evidence="9">The sequence shown here is derived from an EMBL/GenBank/DDBJ whole genome shotgun (WGS) entry which is preliminary data.</text>
</comment>
<dbReference type="CDD" id="cd00082">
    <property type="entry name" value="HisKA"/>
    <property type="match status" value="1"/>
</dbReference>
<dbReference type="SMART" id="SM00388">
    <property type="entry name" value="HisKA"/>
    <property type="match status" value="1"/>
</dbReference>
<accession>A0ABS5JQM6</accession>
<dbReference type="RefSeq" id="WP_212212877.1">
    <property type="nucleotide sequence ID" value="NZ_JAGUCO010000001.1"/>
</dbReference>
<evidence type="ECO:0000256" key="5">
    <source>
        <dbReference type="ARBA" id="ARBA00022777"/>
    </source>
</evidence>
<keyword evidence="3" id="KW-0597">Phosphoprotein</keyword>
<dbReference type="SMART" id="SM00387">
    <property type="entry name" value="HATPase_c"/>
    <property type="match status" value="1"/>
</dbReference>
<evidence type="ECO:0000256" key="6">
    <source>
        <dbReference type="ARBA" id="ARBA00023012"/>
    </source>
</evidence>
<dbReference type="InterPro" id="IPR003594">
    <property type="entry name" value="HATPase_dom"/>
</dbReference>
<dbReference type="SUPFAM" id="SSF47384">
    <property type="entry name" value="Homodimeric domain of signal transducing histidine kinase"/>
    <property type="match status" value="1"/>
</dbReference>